<feature type="compositionally biased region" description="Basic residues" evidence="1">
    <location>
        <begin position="57"/>
        <end position="67"/>
    </location>
</feature>
<evidence type="ECO:0000256" key="1">
    <source>
        <dbReference type="SAM" id="MobiDB-lite"/>
    </source>
</evidence>
<dbReference type="EMBL" id="CP032427">
    <property type="protein sequence ID" value="AYC36738.1"/>
    <property type="molecule type" value="Genomic_DNA"/>
</dbReference>
<evidence type="ECO:0000313" key="2">
    <source>
        <dbReference type="EMBL" id="AYC36738.1"/>
    </source>
</evidence>
<evidence type="ECO:0000313" key="3">
    <source>
        <dbReference type="Proteomes" id="UP000265765"/>
    </source>
</evidence>
<protein>
    <submittedName>
        <fullName evidence="2">Uncharacterized protein</fullName>
    </submittedName>
</protein>
<gene>
    <name evidence="2" type="ORF">DWG14_00948</name>
</gene>
<accession>A0AAI8PK04</accession>
<name>A0AAI8PK04_9ACTN</name>
<sequence length="81" mass="9255">MSTQGEMCIVCVLTTHTFAQVRDAQQVISRIFRFRVPRVDRRFVNTHWKQDSVNSAKRSRKPLKRHSTACPDGVATSGTNH</sequence>
<organism evidence="2 3">
    <name type="scientific">Streptomyces griseorubiginosus</name>
    <dbReference type="NCBI Taxonomy" id="67304"/>
    <lineage>
        <taxon>Bacteria</taxon>
        <taxon>Bacillati</taxon>
        <taxon>Actinomycetota</taxon>
        <taxon>Actinomycetes</taxon>
        <taxon>Kitasatosporales</taxon>
        <taxon>Streptomycetaceae</taxon>
        <taxon>Streptomyces</taxon>
    </lineage>
</organism>
<dbReference type="Proteomes" id="UP000265765">
    <property type="component" value="Chromosome"/>
</dbReference>
<dbReference type="AlphaFoldDB" id="A0AAI8PK04"/>
<proteinExistence type="predicted"/>
<dbReference type="KEGG" id="sge:DWG14_00948"/>
<feature type="region of interest" description="Disordered" evidence="1">
    <location>
        <begin position="51"/>
        <end position="81"/>
    </location>
</feature>
<reference evidence="2 3" key="1">
    <citation type="submission" date="2018-09" db="EMBL/GenBank/DDBJ databases">
        <title>Production of Trimethoprim by Streptomyces sp. 3E-1.</title>
        <authorList>
            <person name="Kang H.J."/>
            <person name="Kim S.B."/>
        </authorList>
    </citation>
    <scope>NUCLEOTIDE SEQUENCE [LARGE SCALE GENOMIC DNA]</scope>
    <source>
        <strain evidence="2 3">3E-1</strain>
    </source>
</reference>